<dbReference type="PANTHER" id="PTHR30461:SF2">
    <property type="entry name" value="SERINE RECOMBINASE PINE-RELATED"/>
    <property type="match status" value="1"/>
</dbReference>
<protein>
    <submittedName>
        <fullName evidence="5">Resolvase domain protein</fullName>
    </submittedName>
</protein>
<dbReference type="InterPro" id="IPR036162">
    <property type="entry name" value="Resolvase-like_N_sf"/>
</dbReference>
<reference evidence="5 6" key="1">
    <citation type="journal article" date="2013" name="Genome Announc.">
        <title>Genome sequence of 'Candidatus Methanomassiliicoccus intestinalis' Issoire-Mx1, a third thermoplasmatales-related methanogenic archaeon from human feces.</title>
        <authorList>
            <person name="Borrel G."/>
            <person name="Harris H.M."/>
            <person name="Parisot N."/>
            <person name="Gaci N."/>
            <person name="Tottey W."/>
            <person name="Mihajlovski A."/>
            <person name="Deane J."/>
            <person name="Gribaldo S."/>
            <person name="Bardot O."/>
            <person name="Peyretaillade E."/>
            <person name="Peyret P."/>
            <person name="O'Toole P.W."/>
            <person name="Brugere J.F."/>
        </authorList>
    </citation>
    <scope>NUCLEOTIDE SEQUENCE [LARGE SCALE GENOMIC DNA]</scope>
    <source>
        <strain evidence="5 6">Issoire-Mx1</strain>
    </source>
</reference>
<dbReference type="InterPro" id="IPR006118">
    <property type="entry name" value="Recombinase_CS"/>
</dbReference>
<gene>
    <name evidence="5" type="ORF">MMINT_16740</name>
</gene>
<dbReference type="Proteomes" id="UP000014070">
    <property type="component" value="Chromosome"/>
</dbReference>
<dbReference type="CDD" id="cd03768">
    <property type="entry name" value="SR_ResInv"/>
    <property type="match status" value="1"/>
</dbReference>
<dbReference type="GO" id="GO:0003677">
    <property type="term" value="F:DNA binding"/>
    <property type="evidence" value="ECO:0007669"/>
    <property type="project" value="UniProtKB-KW"/>
</dbReference>
<keyword evidence="3" id="KW-0233">DNA recombination</keyword>
<dbReference type="HOGENOM" id="CLU_010686_8_2_2"/>
<dbReference type="GeneID" id="41324037"/>
<dbReference type="InterPro" id="IPR006119">
    <property type="entry name" value="Resolv_N"/>
</dbReference>
<dbReference type="GO" id="GO:0000150">
    <property type="term" value="F:DNA strand exchange activity"/>
    <property type="evidence" value="ECO:0007669"/>
    <property type="project" value="InterPro"/>
</dbReference>
<dbReference type="PROSITE" id="PS51736">
    <property type="entry name" value="RECOMBINASES_3"/>
    <property type="match status" value="1"/>
</dbReference>
<dbReference type="RefSeq" id="WP_020449492.1">
    <property type="nucleotide sequence ID" value="NC_021353.1"/>
</dbReference>
<evidence type="ECO:0000256" key="1">
    <source>
        <dbReference type="ARBA" id="ARBA00022908"/>
    </source>
</evidence>
<evidence type="ECO:0000256" key="3">
    <source>
        <dbReference type="ARBA" id="ARBA00023172"/>
    </source>
</evidence>
<dbReference type="STRING" id="1295009.MMINT_16740"/>
<organism evidence="5 6">
    <name type="scientific">Methanomassiliicoccus intestinalis (strain Issoire-Mx1)</name>
    <dbReference type="NCBI Taxonomy" id="1295009"/>
    <lineage>
        <taxon>Archaea</taxon>
        <taxon>Methanobacteriati</taxon>
        <taxon>Thermoplasmatota</taxon>
        <taxon>Thermoplasmata</taxon>
        <taxon>Methanomassiliicoccales</taxon>
        <taxon>Methanomassiliicoccaceae</taxon>
        <taxon>Methanomassiliicoccus</taxon>
    </lineage>
</organism>
<dbReference type="Pfam" id="PF00239">
    <property type="entry name" value="Resolvase"/>
    <property type="match status" value="1"/>
</dbReference>
<accession>R9T7P0</accession>
<name>R9T7P0_METII</name>
<evidence type="ECO:0000259" key="4">
    <source>
        <dbReference type="PROSITE" id="PS51736"/>
    </source>
</evidence>
<keyword evidence="6" id="KW-1185">Reference proteome</keyword>
<dbReference type="SUPFAM" id="SSF53041">
    <property type="entry name" value="Resolvase-like"/>
    <property type="match status" value="1"/>
</dbReference>
<dbReference type="KEGG" id="mer:MMINT_16740"/>
<evidence type="ECO:0000256" key="2">
    <source>
        <dbReference type="ARBA" id="ARBA00023125"/>
    </source>
</evidence>
<dbReference type="Gene3D" id="3.40.50.1390">
    <property type="entry name" value="Resolvase, N-terminal catalytic domain"/>
    <property type="match status" value="1"/>
</dbReference>
<sequence>MLRVALYARVSTREQDTDNQMFRLKEFAQRRGLEVYDTYMDVCSGAKAHRPDLDRMMKDAKMHCFDKIVAIKLDRMMRSVSNLLTVCDQLKSYNVDLEFVDQQIDTSTPAGKMFFTMLSAFAEFERELISERTKDGLDRARREGKKIGHPKTTLSKDQIERIKKILEEDPQISLRKLSAMMRGISRNTLRRELSDLGLWSGQERGSSEVYK</sequence>
<evidence type="ECO:0000313" key="5">
    <source>
        <dbReference type="EMBL" id="AGN26967.1"/>
    </source>
</evidence>
<dbReference type="OrthoDB" id="24728at2157"/>
<keyword evidence="2" id="KW-0238">DNA-binding</keyword>
<feature type="domain" description="Resolvase/invertase-type recombinase catalytic" evidence="4">
    <location>
        <begin position="3"/>
        <end position="144"/>
    </location>
</feature>
<dbReference type="InParanoid" id="R9T7P0"/>
<dbReference type="InterPro" id="IPR050639">
    <property type="entry name" value="SSR_resolvase"/>
</dbReference>
<dbReference type="PROSITE" id="PS00397">
    <property type="entry name" value="RECOMBINASES_1"/>
    <property type="match status" value="1"/>
</dbReference>
<dbReference type="EMBL" id="CP005934">
    <property type="protein sequence ID" value="AGN26967.1"/>
    <property type="molecule type" value="Genomic_DNA"/>
</dbReference>
<evidence type="ECO:0000313" key="6">
    <source>
        <dbReference type="Proteomes" id="UP000014070"/>
    </source>
</evidence>
<keyword evidence="1" id="KW-0229">DNA integration</keyword>
<dbReference type="AlphaFoldDB" id="R9T7P0"/>
<dbReference type="GO" id="GO:0015074">
    <property type="term" value="P:DNA integration"/>
    <property type="evidence" value="ECO:0007669"/>
    <property type="project" value="UniProtKB-KW"/>
</dbReference>
<dbReference type="SMART" id="SM00857">
    <property type="entry name" value="Resolvase"/>
    <property type="match status" value="1"/>
</dbReference>
<dbReference type="PANTHER" id="PTHR30461">
    <property type="entry name" value="DNA-INVERTASE FROM LAMBDOID PROPHAGE"/>
    <property type="match status" value="1"/>
</dbReference>
<proteinExistence type="predicted"/>